<dbReference type="AlphaFoldDB" id="A0A803J6M9"/>
<evidence type="ECO:0000256" key="4">
    <source>
        <dbReference type="SAM" id="MobiDB-lite"/>
    </source>
</evidence>
<dbReference type="PANTHER" id="PTHR45870">
    <property type="entry name" value="TUBULIN MONOGLYCYLASE TTLL3"/>
    <property type="match status" value="1"/>
</dbReference>
<dbReference type="InParanoid" id="A0A803J6M9"/>
<dbReference type="GO" id="GO:0016874">
    <property type="term" value="F:ligase activity"/>
    <property type="evidence" value="ECO:0007669"/>
    <property type="project" value="UniProtKB-KW"/>
</dbReference>
<dbReference type="GO" id="GO:0005524">
    <property type="term" value="F:ATP binding"/>
    <property type="evidence" value="ECO:0007669"/>
    <property type="project" value="UniProtKB-KW"/>
</dbReference>
<evidence type="ECO:0000256" key="2">
    <source>
        <dbReference type="ARBA" id="ARBA00022741"/>
    </source>
</evidence>
<dbReference type="InterPro" id="IPR051437">
    <property type="entry name" value="TTLL_monoglycylase"/>
</dbReference>
<protein>
    <submittedName>
        <fullName evidence="5">Uncharacterized protein</fullName>
    </submittedName>
</protein>
<evidence type="ECO:0000256" key="3">
    <source>
        <dbReference type="ARBA" id="ARBA00022840"/>
    </source>
</evidence>
<evidence type="ECO:0000313" key="5">
    <source>
        <dbReference type="Ensembl" id="ENSXETP00000103523"/>
    </source>
</evidence>
<feature type="compositionally biased region" description="Basic and acidic residues" evidence="4">
    <location>
        <begin position="18"/>
        <end position="37"/>
    </location>
</feature>
<name>A0A803J6M9_XENTR</name>
<dbReference type="Ensembl" id="ENSXETT00000106801">
    <property type="protein sequence ID" value="ENSXETP00000103523"/>
    <property type="gene ID" value="ENSXETG00000042108"/>
</dbReference>
<keyword evidence="3" id="KW-0067">ATP-binding</keyword>
<keyword evidence="2" id="KW-0547">Nucleotide-binding</keyword>
<evidence type="ECO:0000256" key="1">
    <source>
        <dbReference type="ARBA" id="ARBA00022598"/>
    </source>
</evidence>
<feature type="region of interest" description="Disordered" evidence="4">
    <location>
        <begin position="1"/>
        <end position="47"/>
    </location>
</feature>
<dbReference type="GeneTree" id="ENSGT00940000154857"/>
<keyword evidence="1" id="KW-0436">Ligase</keyword>
<dbReference type="PANTHER" id="PTHR45870:SF6">
    <property type="entry name" value="TUBULIN MONOGLYCYLASE TTLL3-LIKE"/>
    <property type="match status" value="1"/>
</dbReference>
<reference evidence="5" key="1">
    <citation type="journal article" date="2010" name="Science">
        <title>The genome of the Western clawed frog Xenopus tropicalis.</title>
        <authorList>
            <person name="Hellsten U."/>
            <person name="Harland R.M."/>
            <person name="Gilchrist M.J."/>
            <person name="Hendrix D."/>
            <person name="Jurka J."/>
            <person name="Kapitonov V."/>
            <person name="Ovcharenko I."/>
            <person name="Putnam N.H."/>
            <person name="Shu S."/>
            <person name="Taher L."/>
            <person name="Blitz I.L."/>
            <person name="Blumberg B."/>
            <person name="Dichmann D.S."/>
            <person name="Dubchak I."/>
            <person name="Amaya E."/>
            <person name="Detter J.C."/>
            <person name="Fletcher R."/>
            <person name="Gerhard D.S."/>
            <person name="Goodstein D."/>
            <person name="Graves T."/>
            <person name="Grigoriev I.V."/>
            <person name="Grimwood J."/>
            <person name="Kawashima T."/>
            <person name="Lindquist E."/>
            <person name="Lucas S.M."/>
            <person name="Mead P.E."/>
            <person name="Mitros T."/>
            <person name="Ogino H."/>
            <person name="Ohta Y."/>
            <person name="Poliakov A.V."/>
            <person name="Pollet N."/>
            <person name="Robert J."/>
            <person name="Salamov A."/>
            <person name="Sater A.K."/>
            <person name="Schmutz J."/>
            <person name="Terry A."/>
            <person name="Vize P.D."/>
            <person name="Warren W.C."/>
            <person name="Wells D."/>
            <person name="Wills A."/>
            <person name="Wilson R.K."/>
            <person name="Zimmerman L.B."/>
            <person name="Zorn A.M."/>
            <person name="Grainger R."/>
            <person name="Grammer T."/>
            <person name="Khokha M.K."/>
            <person name="Richardson P.M."/>
            <person name="Rokhsar D.S."/>
        </authorList>
    </citation>
    <scope>NUCLEOTIDE SEQUENCE [LARGE SCALE GENOMIC DNA]</scope>
    <source>
        <strain evidence="5">Nigerian</strain>
    </source>
</reference>
<feature type="compositionally biased region" description="Basic residues" evidence="4">
    <location>
        <begin position="1"/>
        <end position="10"/>
    </location>
</feature>
<reference evidence="5" key="2">
    <citation type="submission" date="2021-03" db="UniProtKB">
        <authorList>
            <consortium name="Ensembl"/>
        </authorList>
    </citation>
    <scope>IDENTIFICATION</scope>
</reference>
<proteinExistence type="predicted"/>
<sequence length="218" mass="25161">MERTIPRKTVKTQQQKECALDTKIKKQPTAKDKHDVSPTKGHKPINTYRKEINPDSLKQAKLLVEKAIKEKKVFAIQGYYPYIRSGLKSRGWVEKNIHKVRRQHDDDTEGICDLMSRLLHDQDPNFVWASTHDSLNRHVLKNDQIIINHFPKSVFTTKVGLCLNLRNLHWFADADPNSFSPRCYRLGVKEEKQAFIEDFRLTAACRGGPIIGVEEGDD</sequence>
<organism evidence="5">
    <name type="scientific">Xenopus tropicalis</name>
    <name type="common">Western clawed frog</name>
    <name type="synonym">Silurana tropicalis</name>
    <dbReference type="NCBI Taxonomy" id="8364"/>
    <lineage>
        <taxon>Eukaryota</taxon>
        <taxon>Metazoa</taxon>
        <taxon>Chordata</taxon>
        <taxon>Craniata</taxon>
        <taxon>Vertebrata</taxon>
        <taxon>Euteleostomi</taxon>
        <taxon>Amphibia</taxon>
        <taxon>Batrachia</taxon>
        <taxon>Anura</taxon>
        <taxon>Pipoidea</taxon>
        <taxon>Pipidae</taxon>
        <taxon>Xenopodinae</taxon>
        <taxon>Xenopus</taxon>
        <taxon>Silurana</taxon>
    </lineage>
</organism>
<accession>A0A803J6M9</accession>